<evidence type="ECO:0000256" key="4">
    <source>
        <dbReference type="ARBA" id="ARBA00023163"/>
    </source>
</evidence>
<dbReference type="PROSITE" id="PS50931">
    <property type="entry name" value="HTH_LYSR"/>
    <property type="match status" value="1"/>
</dbReference>
<dbReference type="InterPro" id="IPR005119">
    <property type="entry name" value="LysR_subst-bd"/>
</dbReference>
<dbReference type="PRINTS" id="PR00039">
    <property type="entry name" value="HTHLYSR"/>
</dbReference>
<dbReference type="InterPro" id="IPR000847">
    <property type="entry name" value="LysR_HTH_N"/>
</dbReference>
<accession>A0ABZ2MS70</accession>
<dbReference type="SUPFAM" id="SSF46785">
    <property type="entry name" value="Winged helix' DNA-binding domain"/>
    <property type="match status" value="1"/>
</dbReference>
<dbReference type="SUPFAM" id="SSF53850">
    <property type="entry name" value="Periplasmic binding protein-like II"/>
    <property type="match status" value="1"/>
</dbReference>
<gene>
    <name evidence="6" type="ORF">WCV66_23885</name>
</gene>
<keyword evidence="3" id="KW-0238">DNA-binding</keyword>
<dbReference type="InterPro" id="IPR050950">
    <property type="entry name" value="HTH-type_LysR_regulators"/>
</dbReference>
<sequence>MELKDLRYFTEVANYGSFTKAAANTYISQPTLSKSIKKLESELKVELFERSTRKLMLTDAGEIVYKQAIKILGATDELSTLLDDLMNLPTGDIKIGIPPLIGTLFFPTIAKYFGILYPEVSLELIELGAKRIEHLVDQGEVDIGIIVLPSDKTKFNTLPFIKEEFMLYTYKEHILAEKKAVELLQLAEENFILFNREFALHELIINHCQKAGFYPNIVYESSQWDLITELVRSELGITLLPKSIFAKMDQNAIKMIPLSSPPMWELGIITKKERYQSFAVRSLLQFITEEFSGTKEQAP</sequence>
<dbReference type="CDD" id="cd08438">
    <property type="entry name" value="PBP2_CidR"/>
    <property type="match status" value="1"/>
</dbReference>
<dbReference type="PANTHER" id="PTHR30419">
    <property type="entry name" value="HTH-TYPE TRANSCRIPTIONAL REGULATOR YBHD"/>
    <property type="match status" value="1"/>
</dbReference>
<dbReference type="EMBL" id="CP147403">
    <property type="protein sequence ID" value="WXB88218.1"/>
    <property type="molecule type" value="Genomic_DNA"/>
</dbReference>
<dbReference type="Proteomes" id="UP001368328">
    <property type="component" value="Chromosome"/>
</dbReference>
<comment type="similarity">
    <text evidence="1">Belongs to the LysR transcriptional regulatory family.</text>
</comment>
<dbReference type="Gene3D" id="1.10.10.10">
    <property type="entry name" value="Winged helix-like DNA-binding domain superfamily/Winged helix DNA-binding domain"/>
    <property type="match status" value="1"/>
</dbReference>
<dbReference type="Pfam" id="PF03466">
    <property type="entry name" value="LysR_substrate"/>
    <property type="match status" value="1"/>
</dbReference>
<dbReference type="InterPro" id="IPR036388">
    <property type="entry name" value="WH-like_DNA-bd_sf"/>
</dbReference>
<evidence type="ECO:0000259" key="5">
    <source>
        <dbReference type="PROSITE" id="PS50931"/>
    </source>
</evidence>
<evidence type="ECO:0000313" key="6">
    <source>
        <dbReference type="EMBL" id="WXB88218.1"/>
    </source>
</evidence>
<proteinExistence type="inferred from homology"/>
<protein>
    <submittedName>
        <fullName evidence="6">LysR family transcriptional regulator</fullName>
    </submittedName>
</protein>
<organism evidence="6 7">
    <name type="scientific">Metabacillus rhizosphaerae</name>
    <dbReference type="NCBI Taxonomy" id="3117747"/>
    <lineage>
        <taxon>Bacteria</taxon>
        <taxon>Bacillati</taxon>
        <taxon>Bacillota</taxon>
        <taxon>Bacilli</taxon>
        <taxon>Bacillales</taxon>
        <taxon>Bacillaceae</taxon>
        <taxon>Metabacillus</taxon>
    </lineage>
</organism>
<dbReference type="Pfam" id="PF00126">
    <property type="entry name" value="HTH_1"/>
    <property type="match status" value="1"/>
</dbReference>
<name>A0ABZ2MS70_9BACI</name>
<keyword evidence="7" id="KW-1185">Reference proteome</keyword>
<dbReference type="Gene3D" id="3.40.190.290">
    <property type="match status" value="1"/>
</dbReference>
<keyword evidence="4" id="KW-0804">Transcription</keyword>
<evidence type="ECO:0000256" key="1">
    <source>
        <dbReference type="ARBA" id="ARBA00009437"/>
    </source>
</evidence>
<evidence type="ECO:0000313" key="7">
    <source>
        <dbReference type="Proteomes" id="UP001368328"/>
    </source>
</evidence>
<evidence type="ECO:0000256" key="3">
    <source>
        <dbReference type="ARBA" id="ARBA00023125"/>
    </source>
</evidence>
<dbReference type="RefSeq" id="WP_338787117.1">
    <property type="nucleotide sequence ID" value="NZ_CP147403.1"/>
</dbReference>
<evidence type="ECO:0000256" key="2">
    <source>
        <dbReference type="ARBA" id="ARBA00023015"/>
    </source>
</evidence>
<reference evidence="6 7" key="1">
    <citation type="submission" date="2024-02" db="EMBL/GenBank/DDBJ databases">
        <title>Seven novel Bacillus-like species.</title>
        <authorList>
            <person name="Liu G."/>
        </authorList>
    </citation>
    <scope>NUCLEOTIDE SEQUENCE [LARGE SCALE GENOMIC DNA]</scope>
    <source>
        <strain evidence="6 7">FJAT-53654</strain>
    </source>
</reference>
<keyword evidence="2" id="KW-0805">Transcription regulation</keyword>
<dbReference type="PANTHER" id="PTHR30419:SF8">
    <property type="entry name" value="NITROGEN ASSIMILATION TRANSCRIPTIONAL ACTIVATOR-RELATED"/>
    <property type="match status" value="1"/>
</dbReference>
<feature type="domain" description="HTH lysR-type" evidence="5">
    <location>
        <begin position="1"/>
        <end position="58"/>
    </location>
</feature>
<dbReference type="InterPro" id="IPR036390">
    <property type="entry name" value="WH_DNA-bd_sf"/>
</dbReference>